<organism evidence="1 2">
    <name type="scientific">Opisthorchis viverrini</name>
    <name type="common">Southeast Asian liver fluke</name>
    <dbReference type="NCBI Taxonomy" id="6198"/>
    <lineage>
        <taxon>Eukaryota</taxon>
        <taxon>Metazoa</taxon>
        <taxon>Spiralia</taxon>
        <taxon>Lophotrochozoa</taxon>
        <taxon>Platyhelminthes</taxon>
        <taxon>Trematoda</taxon>
        <taxon>Digenea</taxon>
        <taxon>Opisthorchiida</taxon>
        <taxon>Opisthorchiata</taxon>
        <taxon>Opisthorchiidae</taxon>
        <taxon>Opisthorchis</taxon>
    </lineage>
</organism>
<sequence>MIPEAYERAPQILIRVFGRFHCVARSLLDGLQERFGAFLNSSTDFLQITIKLENCGMADAVTRQEREPTFRNLQNFIDIRARISNSRFGRIANQTNKYRAAQTTKPKQPFKREHSFVDAVLKAPESCSLCREPHPLTNCVRSAEFDCGKHWELAKKFK</sequence>
<accession>A0A1S8WXD8</accession>
<reference evidence="1 2" key="1">
    <citation type="submission" date="2015-03" db="EMBL/GenBank/DDBJ databases">
        <title>Draft genome of the nematode, Opisthorchis viverrini.</title>
        <authorList>
            <person name="Mitreva M."/>
        </authorList>
    </citation>
    <scope>NUCLEOTIDE SEQUENCE [LARGE SCALE GENOMIC DNA]</scope>
    <source>
        <strain evidence="1">Khon Kaen</strain>
    </source>
</reference>
<name>A0A1S8WXD8_OPIVI</name>
<proteinExistence type="predicted"/>
<keyword evidence="2" id="KW-1185">Reference proteome</keyword>
<evidence type="ECO:0000313" key="1">
    <source>
        <dbReference type="EMBL" id="OON18903.1"/>
    </source>
</evidence>
<dbReference type="Proteomes" id="UP000243686">
    <property type="component" value="Unassembled WGS sequence"/>
</dbReference>
<gene>
    <name evidence="1" type="ORF">X801_05237</name>
</gene>
<evidence type="ECO:0000313" key="2">
    <source>
        <dbReference type="Proteomes" id="UP000243686"/>
    </source>
</evidence>
<protein>
    <submittedName>
        <fullName evidence="1">Uncharacterized protein</fullName>
    </submittedName>
</protein>
<feature type="non-terminal residue" evidence="1">
    <location>
        <position position="158"/>
    </location>
</feature>
<dbReference type="EMBL" id="KV893747">
    <property type="protein sequence ID" value="OON18903.1"/>
    <property type="molecule type" value="Genomic_DNA"/>
</dbReference>
<dbReference type="AlphaFoldDB" id="A0A1S8WXD8"/>